<sequence length="103" mass="11921">MLTKEIYKIEASKNLLTKYNIEYDKCDIKSIICATYIANLIDGDYPLTQVQVDKLKLIINCLVQPSRYWDGNDQEIIHPLLLERELITNFGIATINDELIICE</sequence>
<accession>A0A7M1RT09</accession>
<name>A0A7M1RT09_9CAUD</name>
<proteinExistence type="predicted"/>
<reference evidence="1 2" key="1">
    <citation type="submission" date="2020-07" db="EMBL/GenBank/DDBJ databases">
        <title>Taxonomic proposal: Crassvirales, a new order of highly abundant and diverse bacterial viruses.</title>
        <authorList>
            <person name="Shkoporov A.N."/>
            <person name="Stockdale S.R."/>
            <person name="Guerin E."/>
            <person name="Ross R.P."/>
            <person name="Hill C."/>
        </authorList>
    </citation>
    <scope>NUCLEOTIDE SEQUENCE [LARGE SCALE GENOMIC DNA]</scope>
</reference>
<organism evidence="1 2">
    <name type="scientific">uncultured phage cr125_1</name>
    <dbReference type="NCBI Taxonomy" id="2772091"/>
    <lineage>
        <taxon>Viruses</taxon>
        <taxon>Duplodnaviria</taxon>
        <taxon>Heunggongvirae</taxon>
        <taxon>Uroviricota</taxon>
        <taxon>Caudoviricetes</taxon>
        <taxon>Crassvirales</taxon>
        <taxon>Suoliviridae</taxon>
        <taxon>Uncouvirinae</taxon>
        <taxon>Aurodevirus</taxon>
        <taxon>Aurodevirus hominis</taxon>
    </lineage>
</organism>
<dbReference type="RefSeq" id="YP_010113197.1">
    <property type="nucleotide sequence ID" value="NC_055900.1"/>
</dbReference>
<protein>
    <submittedName>
        <fullName evidence="1">Uncharacterized protein</fullName>
    </submittedName>
</protein>
<dbReference type="Proteomes" id="UP000594004">
    <property type="component" value="Segment"/>
</dbReference>
<dbReference type="KEGG" id="vg:65131705"/>
<dbReference type="EMBL" id="MT774407">
    <property type="protein sequence ID" value="QOR57557.1"/>
    <property type="molecule type" value="Genomic_DNA"/>
</dbReference>
<evidence type="ECO:0000313" key="1">
    <source>
        <dbReference type="EMBL" id="QOR57557.1"/>
    </source>
</evidence>
<keyword evidence="2" id="KW-1185">Reference proteome</keyword>
<evidence type="ECO:0000313" key="2">
    <source>
        <dbReference type="Proteomes" id="UP000594004"/>
    </source>
</evidence>
<dbReference type="GeneID" id="65131705"/>